<dbReference type="AlphaFoldDB" id="A0A399P253"/>
<evidence type="ECO:0000313" key="3">
    <source>
        <dbReference type="Proteomes" id="UP000266298"/>
    </source>
</evidence>
<protein>
    <recommendedName>
        <fullName evidence="4">DUF1700 domain-containing protein</fullName>
    </recommendedName>
</protein>
<dbReference type="EMBL" id="QWEC01000006">
    <property type="protein sequence ID" value="RII98886.1"/>
    <property type="molecule type" value="Genomic_DNA"/>
</dbReference>
<feature type="transmembrane region" description="Helical" evidence="1">
    <location>
        <begin position="85"/>
        <end position="104"/>
    </location>
</feature>
<sequence length="202" mass="21228">MTTAIITAAQGDYAADLRRELAVLPRRSARDILDGIEEHMALDEGHFAVESLGAPSAIARSALDEQTMRRGRAIRPSLSLPSKSLQLAVAVIAAPFTVFALLAFTNAGSIGFLISAAIWVLIAVPPLLVRWPAWWAASIVCVFVHVAYSVGALVVTMAGPSVTAAGTAFLVTGPVAVAHFAGIVLALVALLRAPRVLRTGRR</sequence>
<keyword evidence="1" id="KW-0812">Transmembrane</keyword>
<feature type="transmembrane region" description="Helical" evidence="1">
    <location>
        <begin position="164"/>
        <end position="191"/>
    </location>
</feature>
<organism evidence="2 3">
    <name type="scientific">Clavibacter michiganensis</name>
    <dbReference type="NCBI Taxonomy" id="28447"/>
    <lineage>
        <taxon>Bacteria</taxon>
        <taxon>Bacillati</taxon>
        <taxon>Actinomycetota</taxon>
        <taxon>Actinomycetes</taxon>
        <taxon>Micrococcales</taxon>
        <taxon>Microbacteriaceae</taxon>
        <taxon>Clavibacter</taxon>
    </lineage>
</organism>
<keyword evidence="1" id="KW-1133">Transmembrane helix</keyword>
<dbReference type="Proteomes" id="UP000266298">
    <property type="component" value="Unassembled WGS sequence"/>
</dbReference>
<evidence type="ECO:0008006" key="4">
    <source>
        <dbReference type="Google" id="ProtNLM"/>
    </source>
</evidence>
<dbReference type="RefSeq" id="WP_043584786.1">
    <property type="nucleotide sequence ID" value="NZ_QWEC01000006.1"/>
</dbReference>
<comment type="caution">
    <text evidence="2">The sequence shown here is derived from an EMBL/GenBank/DDBJ whole genome shotgun (WGS) entry which is preliminary data.</text>
</comment>
<accession>A0A399P253</accession>
<evidence type="ECO:0000256" key="1">
    <source>
        <dbReference type="SAM" id="Phobius"/>
    </source>
</evidence>
<keyword evidence="1" id="KW-0472">Membrane</keyword>
<feature type="transmembrane region" description="Helical" evidence="1">
    <location>
        <begin position="135"/>
        <end position="158"/>
    </location>
</feature>
<reference evidence="2 3" key="1">
    <citation type="submission" date="2018-08" db="EMBL/GenBank/DDBJ databases">
        <title>Genome Sequence of Clavibacter michiganensis Subspecies type strains, and the Atypical Peach-Colored Strains Isolated from Tomato.</title>
        <authorList>
            <person name="Osdaghi E."/>
            <person name="Portier P."/>
            <person name="Briand M."/>
            <person name="Jacques M.-A."/>
        </authorList>
    </citation>
    <scope>NUCLEOTIDE SEQUENCE [LARGE SCALE GENOMIC DNA]</scope>
    <source>
        <strain evidence="2 3">CFBP 7493</strain>
    </source>
</reference>
<evidence type="ECO:0000313" key="2">
    <source>
        <dbReference type="EMBL" id="RII98886.1"/>
    </source>
</evidence>
<name>A0A399P253_9MICO</name>
<proteinExistence type="predicted"/>
<feature type="transmembrane region" description="Helical" evidence="1">
    <location>
        <begin position="110"/>
        <end position="128"/>
    </location>
</feature>
<gene>
    <name evidence="2" type="ORF">DZF96_01140</name>
</gene>